<organism evidence="1">
    <name type="scientific">Megaviridae environmental sample</name>
    <dbReference type="NCBI Taxonomy" id="1737588"/>
    <lineage>
        <taxon>Viruses</taxon>
        <taxon>Varidnaviria</taxon>
        <taxon>Bamfordvirae</taxon>
        <taxon>Nucleocytoviricota</taxon>
        <taxon>Megaviricetes</taxon>
        <taxon>Imitervirales</taxon>
        <taxon>Mimiviridae</taxon>
        <taxon>environmental samples</taxon>
    </lineage>
</organism>
<proteinExistence type="predicted"/>
<dbReference type="InterPro" id="IPR043918">
    <property type="entry name" value="DUF5760"/>
</dbReference>
<dbReference type="Pfam" id="PF19064">
    <property type="entry name" value="DUF5760"/>
    <property type="match status" value="1"/>
</dbReference>
<reference evidence="1" key="1">
    <citation type="journal article" date="2019" name="Philos. Trans. R. Soc. Lond., B, Biol. Sci.">
        <title>Targeted metagenomic recovery of four divergent viruses reveals shared and distinctive characteristics of giant viruses of marine eukaryotes.</title>
        <authorList>
            <person name="Needham D.M."/>
            <person name="Poirier C."/>
            <person name="Hehenberger E."/>
            <person name="Jimenez V."/>
            <person name="Swalwell J.E."/>
            <person name="Santoro A.E."/>
            <person name="Worden A.Z."/>
        </authorList>
    </citation>
    <scope>NUCLEOTIDE SEQUENCE</scope>
    <source>
        <strain evidence="1">MPacV-611</strain>
    </source>
</reference>
<protein>
    <submittedName>
        <fullName evidence="1">Uncharacterized protein</fullName>
    </submittedName>
</protein>
<evidence type="ECO:0000313" key="1">
    <source>
        <dbReference type="EMBL" id="QFG74659.1"/>
    </source>
</evidence>
<sequence>MSDNESDNDVQQKITSSFKNNVLKWIELDDVIRELRAKTKEITTEKKTYEDSILNFLAEVEEKSVVIPNGKLSRNVSKTKAPLKKETIQSALTEITHDGNKAAAMTEHIINSRPTVERINLKRTRNRKS</sequence>
<accession>A0A5J6VL87</accession>
<dbReference type="EMBL" id="MN448289">
    <property type="protein sequence ID" value="QFG74659.1"/>
    <property type="molecule type" value="Genomic_DNA"/>
</dbReference>
<name>A0A5J6VL87_9VIRU</name>